<dbReference type="EMBL" id="JAAAIN010005707">
    <property type="protein sequence ID" value="KAG0273315.1"/>
    <property type="molecule type" value="Genomic_DNA"/>
</dbReference>
<evidence type="ECO:0000313" key="2">
    <source>
        <dbReference type="Proteomes" id="UP000823405"/>
    </source>
</evidence>
<dbReference type="AlphaFoldDB" id="A0A9P6QMF1"/>
<dbReference type="Proteomes" id="UP000823405">
    <property type="component" value="Unassembled WGS sequence"/>
</dbReference>
<reference evidence="1" key="1">
    <citation type="journal article" date="2020" name="Fungal Divers.">
        <title>Resolving the Mortierellaceae phylogeny through synthesis of multi-gene phylogenetics and phylogenomics.</title>
        <authorList>
            <person name="Vandepol N."/>
            <person name="Liber J."/>
            <person name="Desiro A."/>
            <person name="Na H."/>
            <person name="Kennedy M."/>
            <person name="Barry K."/>
            <person name="Grigoriev I.V."/>
            <person name="Miller A.N."/>
            <person name="O'Donnell K."/>
            <person name="Stajich J.E."/>
            <person name="Bonito G."/>
        </authorList>
    </citation>
    <scope>NUCLEOTIDE SEQUENCE</scope>
    <source>
        <strain evidence="1">NVP60</strain>
    </source>
</reference>
<name>A0A9P6QMF1_9FUNG</name>
<proteinExistence type="predicted"/>
<protein>
    <submittedName>
        <fullName evidence="1">Uncharacterized protein</fullName>
    </submittedName>
</protein>
<comment type="caution">
    <text evidence="1">The sequence shown here is derived from an EMBL/GenBank/DDBJ whole genome shotgun (WGS) entry which is preliminary data.</text>
</comment>
<gene>
    <name evidence="1" type="ORF">BGZ97_010750</name>
</gene>
<evidence type="ECO:0000313" key="1">
    <source>
        <dbReference type="EMBL" id="KAG0273315.1"/>
    </source>
</evidence>
<feature type="non-terminal residue" evidence="1">
    <location>
        <position position="1"/>
    </location>
</feature>
<accession>A0A9P6QMF1</accession>
<keyword evidence="2" id="KW-1185">Reference proteome</keyword>
<sequence>GTIFPNKLETLFAQKNCTICWKGKKMLRGLLKFEPEHRLLLKKLRLEEFFASGYCPDRLDEGVIWNTPNFINEDKRKPEVKEDTANTKARYNDPYCDTSVLYRTTSSIEANL</sequence>
<organism evidence="1 2">
    <name type="scientific">Linnemannia gamsii</name>
    <dbReference type="NCBI Taxonomy" id="64522"/>
    <lineage>
        <taxon>Eukaryota</taxon>
        <taxon>Fungi</taxon>
        <taxon>Fungi incertae sedis</taxon>
        <taxon>Mucoromycota</taxon>
        <taxon>Mortierellomycotina</taxon>
        <taxon>Mortierellomycetes</taxon>
        <taxon>Mortierellales</taxon>
        <taxon>Mortierellaceae</taxon>
        <taxon>Linnemannia</taxon>
    </lineage>
</organism>